<feature type="domain" description="Amidase" evidence="1">
    <location>
        <begin position="1"/>
        <end position="231"/>
    </location>
</feature>
<dbReference type="InterPro" id="IPR023631">
    <property type="entry name" value="Amidase_dom"/>
</dbReference>
<dbReference type="InterPro" id="IPR036928">
    <property type="entry name" value="AS_sf"/>
</dbReference>
<dbReference type="Gene3D" id="3.90.1300.10">
    <property type="entry name" value="Amidase signature (AS) domain"/>
    <property type="match status" value="1"/>
</dbReference>
<dbReference type="Pfam" id="PF01425">
    <property type="entry name" value="Amidase"/>
    <property type="match status" value="1"/>
</dbReference>
<name>X0VYY9_9ZZZZ</name>
<feature type="non-terminal residue" evidence="2">
    <location>
        <position position="231"/>
    </location>
</feature>
<protein>
    <recommendedName>
        <fullName evidence="1">Amidase domain-containing protein</fullName>
    </recommendedName>
</protein>
<evidence type="ECO:0000259" key="1">
    <source>
        <dbReference type="Pfam" id="PF01425"/>
    </source>
</evidence>
<accession>X0VYY9</accession>
<dbReference type="SUPFAM" id="SSF75304">
    <property type="entry name" value="Amidase signature (AS) enzymes"/>
    <property type="match status" value="1"/>
</dbReference>
<evidence type="ECO:0000313" key="2">
    <source>
        <dbReference type="EMBL" id="GAG05696.1"/>
    </source>
</evidence>
<dbReference type="PANTHER" id="PTHR42678:SF34">
    <property type="entry name" value="OS04G0183300 PROTEIN"/>
    <property type="match status" value="1"/>
</dbReference>
<proteinExistence type="predicted"/>
<comment type="caution">
    <text evidence="2">The sequence shown here is derived from an EMBL/GenBank/DDBJ whole genome shotgun (WGS) entry which is preliminary data.</text>
</comment>
<dbReference type="EMBL" id="BARS01026893">
    <property type="protein sequence ID" value="GAG05696.1"/>
    <property type="molecule type" value="Genomic_DNA"/>
</dbReference>
<sequence>MARTVEDAVRVLEVIAGYDPADPITKNCIDKVSDDYMRFLDKDGLKGARIGVFRFYTDKPTADAQVKALFEKAIEDMESQGAEIIDPFQIPNFEELTKELWCNTFRYDVNNYLSSLGDKAPYKSLAEIVDSGLYAPYIEKRLKRALESPIEGEPACKDLYNEPRNIAFRKAVLKAMDEHQLDAFVYPTWSNPPRKIGDLKSPAGDNSQLIPPHTGLPGFTVPMGFTYENLP</sequence>
<organism evidence="2">
    <name type="scientific">marine sediment metagenome</name>
    <dbReference type="NCBI Taxonomy" id="412755"/>
    <lineage>
        <taxon>unclassified sequences</taxon>
        <taxon>metagenomes</taxon>
        <taxon>ecological metagenomes</taxon>
    </lineage>
</organism>
<dbReference type="AlphaFoldDB" id="X0VYY9"/>
<reference evidence="2" key="1">
    <citation type="journal article" date="2014" name="Front. Microbiol.">
        <title>High frequency of phylogenetically diverse reductive dehalogenase-homologous genes in deep subseafloor sedimentary metagenomes.</title>
        <authorList>
            <person name="Kawai M."/>
            <person name="Futagami T."/>
            <person name="Toyoda A."/>
            <person name="Takaki Y."/>
            <person name="Nishi S."/>
            <person name="Hori S."/>
            <person name="Arai W."/>
            <person name="Tsubouchi T."/>
            <person name="Morono Y."/>
            <person name="Uchiyama I."/>
            <person name="Ito T."/>
            <person name="Fujiyama A."/>
            <person name="Inagaki F."/>
            <person name="Takami H."/>
        </authorList>
    </citation>
    <scope>NUCLEOTIDE SEQUENCE</scope>
    <source>
        <strain evidence="2">Expedition CK06-06</strain>
    </source>
</reference>
<dbReference type="PANTHER" id="PTHR42678">
    <property type="entry name" value="AMIDASE"/>
    <property type="match status" value="1"/>
</dbReference>
<gene>
    <name evidence="2" type="ORF">S01H1_42307</name>
</gene>